<sequence length="533" mass="60334">MASFCVSWDSRVAADNGRGTSTSELLFTVPANSVFLRKRNFGRIKRIDIHPVRHARPASRLHEDVAEPSSLLVAEDIARSNVKHENIEEQQGAVRLAFHGQLKGRLEFDIALGLVITLVIAALCLKKRKARIQDRPLPPGPTGVPVLGYLPFLGSSPHFTYQRLAAKYGPIVRVKLGSEDVVVLNDLDSIKEGLNKDELLARPAHFILKRVGIDGITTLNGQAWVDNRRFCMHVLRDLGFSKKSMEEHIKEETSQFCDVLTSWNGTPGKMENVITSSVSNNVTALLFGERFSYDDPRRKFLDKATSTVSRNASSTSALDFLPALRKLLSYFPSSKTSFVRAHADSILAFVRQVYIYQRSKKLSSDVNRDFIDAYLKKINEGNGANSSFNLRTLMGNSLLLFGAGTNPVKASIEWSLLKCAHDPEGVQRKLQQEIDNVVGRERAPEWEDRRRMPYTMAFIWEVLRWRIPNPLGLIRIEKDELTRRSLSPWRPKFWLLTLPWTAAPESELQKNRRLLLPRLNNSRIVTVHSMTLL</sequence>
<comment type="caution">
    <text evidence="1">The sequence shown here is derived from an EMBL/GenBank/DDBJ whole genome shotgun (WGS) entry which is preliminary data.</text>
</comment>
<accession>A0AC60QLY2</accession>
<proteinExistence type="predicted"/>
<dbReference type="EMBL" id="JABSTQ010007451">
    <property type="protein sequence ID" value="KAG0435704.1"/>
    <property type="molecule type" value="Genomic_DNA"/>
</dbReference>
<organism evidence="1 2">
    <name type="scientific">Ixodes persulcatus</name>
    <name type="common">Taiga tick</name>
    <dbReference type="NCBI Taxonomy" id="34615"/>
    <lineage>
        <taxon>Eukaryota</taxon>
        <taxon>Metazoa</taxon>
        <taxon>Ecdysozoa</taxon>
        <taxon>Arthropoda</taxon>
        <taxon>Chelicerata</taxon>
        <taxon>Arachnida</taxon>
        <taxon>Acari</taxon>
        <taxon>Parasitiformes</taxon>
        <taxon>Ixodida</taxon>
        <taxon>Ixodoidea</taxon>
        <taxon>Ixodidae</taxon>
        <taxon>Ixodinae</taxon>
        <taxon>Ixodes</taxon>
    </lineage>
</organism>
<name>A0AC60QLY2_IXOPE</name>
<protein>
    <submittedName>
        <fullName evidence="1">Uncharacterized protein</fullName>
    </submittedName>
</protein>
<keyword evidence="2" id="KW-1185">Reference proteome</keyword>
<evidence type="ECO:0000313" key="2">
    <source>
        <dbReference type="Proteomes" id="UP000805193"/>
    </source>
</evidence>
<gene>
    <name evidence="1" type="ORF">HPB47_018361</name>
</gene>
<dbReference type="Proteomes" id="UP000805193">
    <property type="component" value="Unassembled WGS sequence"/>
</dbReference>
<evidence type="ECO:0000313" key="1">
    <source>
        <dbReference type="EMBL" id="KAG0435704.1"/>
    </source>
</evidence>
<reference evidence="1 2" key="1">
    <citation type="journal article" date="2020" name="Cell">
        <title>Large-Scale Comparative Analyses of Tick Genomes Elucidate Their Genetic Diversity and Vector Capacities.</title>
        <authorList>
            <consortium name="Tick Genome and Microbiome Consortium (TIGMIC)"/>
            <person name="Jia N."/>
            <person name="Wang J."/>
            <person name="Shi W."/>
            <person name="Du L."/>
            <person name="Sun Y."/>
            <person name="Zhan W."/>
            <person name="Jiang J.F."/>
            <person name="Wang Q."/>
            <person name="Zhang B."/>
            <person name="Ji P."/>
            <person name="Bell-Sakyi L."/>
            <person name="Cui X.M."/>
            <person name="Yuan T.T."/>
            <person name="Jiang B.G."/>
            <person name="Yang W.F."/>
            <person name="Lam T.T."/>
            <person name="Chang Q.C."/>
            <person name="Ding S.J."/>
            <person name="Wang X.J."/>
            <person name="Zhu J.G."/>
            <person name="Ruan X.D."/>
            <person name="Zhao L."/>
            <person name="Wei J.T."/>
            <person name="Ye R.Z."/>
            <person name="Que T.C."/>
            <person name="Du C.H."/>
            <person name="Zhou Y.H."/>
            <person name="Cheng J.X."/>
            <person name="Dai P.F."/>
            <person name="Guo W.B."/>
            <person name="Han X.H."/>
            <person name="Huang E.J."/>
            <person name="Li L.F."/>
            <person name="Wei W."/>
            <person name="Gao Y.C."/>
            <person name="Liu J.Z."/>
            <person name="Shao H.Z."/>
            <person name="Wang X."/>
            <person name="Wang C.C."/>
            <person name="Yang T.C."/>
            <person name="Huo Q.B."/>
            <person name="Li W."/>
            <person name="Chen H.Y."/>
            <person name="Chen S.E."/>
            <person name="Zhou L.G."/>
            <person name="Ni X.B."/>
            <person name="Tian J.H."/>
            <person name="Sheng Y."/>
            <person name="Liu T."/>
            <person name="Pan Y.S."/>
            <person name="Xia L.Y."/>
            <person name="Li J."/>
            <person name="Zhao F."/>
            <person name="Cao W.C."/>
        </authorList>
    </citation>
    <scope>NUCLEOTIDE SEQUENCE [LARGE SCALE GENOMIC DNA]</scope>
    <source>
        <strain evidence="1">Iper-2018</strain>
    </source>
</reference>